<proteinExistence type="predicted"/>
<dbReference type="EMBL" id="MDEO01000033">
    <property type="protein sequence ID" value="OCX16039.1"/>
    <property type="molecule type" value="Genomic_DNA"/>
</dbReference>
<reference evidence="1 2" key="1">
    <citation type="submission" date="2016-08" db="EMBL/GenBank/DDBJ databases">
        <title>Whole genome sequence of Mesorhizobium sp. strain UASWS1009 isolated from industrial sewage.</title>
        <authorList>
            <person name="Crovadore J."/>
            <person name="Calmin G."/>
            <person name="Chablais R."/>
            <person name="Cochard B."/>
            <person name="Lefort F."/>
        </authorList>
    </citation>
    <scope>NUCLEOTIDE SEQUENCE [LARGE SCALE GENOMIC DNA]</scope>
    <source>
        <strain evidence="1 2">UASWS1009</strain>
    </source>
</reference>
<organism evidence="1 2">
    <name type="scientific">Mesorhizobium hungaricum</name>
    <dbReference type="NCBI Taxonomy" id="1566387"/>
    <lineage>
        <taxon>Bacteria</taxon>
        <taxon>Pseudomonadati</taxon>
        <taxon>Pseudomonadota</taxon>
        <taxon>Alphaproteobacteria</taxon>
        <taxon>Hyphomicrobiales</taxon>
        <taxon>Phyllobacteriaceae</taxon>
        <taxon>Mesorhizobium</taxon>
    </lineage>
</organism>
<sequence length="72" mass="8114">MSAVRTFETNRGTSRREEFWFIVAARSEDEAEIRADIGTVGHDAGHVPEMMLEGMKAGRSRLPTKRAKVLRP</sequence>
<comment type="caution">
    <text evidence="1">The sequence shown here is derived from an EMBL/GenBank/DDBJ whole genome shotgun (WGS) entry which is preliminary data.</text>
</comment>
<dbReference type="Proteomes" id="UP000094412">
    <property type="component" value="Unassembled WGS sequence"/>
</dbReference>
<evidence type="ECO:0000313" key="2">
    <source>
        <dbReference type="Proteomes" id="UP000094412"/>
    </source>
</evidence>
<evidence type="ECO:0000313" key="1">
    <source>
        <dbReference type="EMBL" id="OCX16039.1"/>
    </source>
</evidence>
<name>A0A1C2DMR0_9HYPH</name>
<keyword evidence="2" id="KW-1185">Reference proteome</keyword>
<dbReference type="STRING" id="1566387.QV13_14230"/>
<dbReference type="AlphaFoldDB" id="A0A1C2DMR0"/>
<gene>
    <name evidence="1" type="ORF">QV13_14230</name>
</gene>
<protein>
    <submittedName>
        <fullName evidence="1">Uncharacterized protein</fullName>
    </submittedName>
</protein>
<accession>A0A1C2DMR0</accession>